<dbReference type="AlphaFoldDB" id="A0AAD9AF50"/>
<evidence type="ECO:0000313" key="3">
    <source>
        <dbReference type="EMBL" id="KAK1846624.1"/>
    </source>
</evidence>
<organism evidence="3 4">
    <name type="scientific">Colletotrichum chrysophilum</name>
    <dbReference type="NCBI Taxonomy" id="1836956"/>
    <lineage>
        <taxon>Eukaryota</taxon>
        <taxon>Fungi</taxon>
        <taxon>Dikarya</taxon>
        <taxon>Ascomycota</taxon>
        <taxon>Pezizomycotina</taxon>
        <taxon>Sordariomycetes</taxon>
        <taxon>Hypocreomycetidae</taxon>
        <taxon>Glomerellales</taxon>
        <taxon>Glomerellaceae</taxon>
        <taxon>Colletotrichum</taxon>
        <taxon>Colletotrichum gloeosporioides species complex</taxon>
    </lineage>
</organism>
<evidence type="ECO:0000313" key="4">
    <source>
        <dbReference type="Proteomes" id="UP001243330"/>
    </source>
</evidence>
<evidence type="ECO:0000256" key="2">
    <source>
        <dbReference type="SAM" id="MobiDB-lite"/>
    </source>
</evidence>
<protein>
    <submittedName>
        <fullName evidence="3">Esterase-like protein</fullName>
    </submittedName>
</protein>
<gene>
    <name evidence="3" type="ORF">CCHR01_10724</name>
</gene>
<feature type="compositionally biased region" description="Basic and acidic residues" evidence="2">
    <location>
        <begin position="509"/>
        <end position="526"/>
    </location>
</feature>
<accession>A0AAD9AF50</accession>
<reference evidence="3" key="1">
    <citation type="submission" date="2023-01" db="EMBL/GenBank/DDBJ databases">
        <title>Colletotrichum chrysophilum M932 genome sequence.</title>
        <authorList>
            <person name="Baroncelli R."/>
        </authorList>
    </citation>
    <scope>NUCLEOTIDE SEQUENCE</scope>
    <source>
        <strain evidence="3">M932</strain>
    </source>
</reference>
<keyword evidence="4" id="KW-1185">Reference proteome</keyword>
<keyword evidence="1" id="KW-0175">Coiled coil</keyword>
<name>A0AAD9AF50_9PEZI</name>
<dbReference type="Proteomes" id="UP001243330">
    <property type="component" value="Unassembled WGS sequence"/>
</dbReference>
<feature type="coiled-coil region" evidence="1">
    <location>
        <begin position="545"/>
        <end position="572"/>
    </location>
</feature>
<feature type="compositionally biased region" description="Basic and acidic residues" evidence="2">
    <location>
        <begin position="486"/>
        <end position="496"/>
    </location>
</feature>
<sequence>MTSRTVGTGVAMNRRLLSALGSRRTIANFSPKDLERIATKRNELAADFDRGLGEDGEGNKIRLDAEEKTISTSVGELPMSPLMDPDFVETTKRWRHHKGRANKGEVKDLKERARRKLEENAYGLLCPAGLNSGHAANEVFPAHALASPVRICQVFRKRLPSYFHQKFNAVQNLETGKFWAIPGDIESAAPENDTAEQEPGAGEGAQEQKPMMGSPSGYVMARKRVIYNMLQKPGSSPYSGTSKAVFARRANLKTERNQIVWRQDMDNFVLENLRRQAVNTILYYLRLSEDADRGYLRPCSFRDVHEMQKRGCLLWMPPNEYGPESLEQFATFDVPDVKWEKKLAVHDLNQLLGPEHMATLRQYSLFKDNSLILLGKRRSIALQLVLWKLQGYLAEFPQDFWETPLKTRLSKEAGPATAKNEGLMKKSRDGRGFSRRDAPGGKPSAGDHSEGRGKRPQAERGHLRRGPLDGNAPRRGMCTRSTDSAAETKESQPSKEKSKKGSKNKAAVSKKDKAKGRDPTEDEPKKVSKRNPKGVDLSKLDEADREAINAILEKKHQRAREATEELATHKRLHRDIERGMWSDE</sequence>
<evidence type="ECO:0000256" key="1">
    <source>
        <dbReference type="SAM" id="Coils"/>
    </source>
</evidence>
<feature type="compositionally biased region" description="Low complexity" evidence="2">
    <location>
        <begin position="197"/>
        <end position="208"/>
    </location>
</feature>
<feature type="region of interest" description="Disordered" evidence="2">
    <location>
        <begin position="190"/>
        <end position="213"/>
    </location>
</feature>
<comment type="caution">
    <text evidence="3">The sequence shown here is derived from an EMBL/GenBank/DDBJ whole genome shotgun (WGS) entry which is preliminary data.</text>
</comment>
<feature type="compositionally biased region" description="Basic and acidic residues" evidence="2">
    <location>
        <begin position="422"/>
        <end position="461"/>
    </location>
</feature>
<dbReference type="EMBL" id="JAQOWY010000229">
    <property type="protein sequence ID" value="KAK1846624.1"/>
    <property type="molecule type" value="Genomic_DNA"/>
</dbReference>
<feature type="region of interest" description="Disordered" evidence="2">
    <location>
        <begin position="409"/>
        <end position="542"/>
    </location>
</feature>
<proteinExistence type="predicted"/>